<dbReference type="AlphaFoldDB" id="A0A1W1W023"/>
<dbReference type="InterPro" id="IPR041633">
    <property type="entry name" value="Polbeta"/>
</dbReference>
<dbReference type="SUPFAM" id="SSF81301">
    <property type="entry name" value="Nucleotidyltransferase"/>
    <property type="match status" value="1"/>
</dbReference>
<name>A0A1W1W023_9FIRM</name>
<evidence type="ECO:0000313" key="2">
    <source>
        <dbReference type="EMBL" id="SMB98955.1"/>
    </source>
</evidence>
<dbReference type="Proteomes" id="UP000192569">
    <property type="component" value="Chromosome I"/>
</dbReference>
<dbReference type="PANTHER" id="PTHR43852">
    <property type="entry name" value="NUCLEOTIDYLTRANSFERASE"/>
    <property type="match status" value="1"/>
</dbReference>
<reference evidence="2 3" key="1">
    <citation type="submission" date="2017-04" db="EMBL/GenBank/DDBJ databases">
        <authorList>
            <person name="Afonso C.L."/>
            <person name="Miller P.J."/>
            <person name="Scott M.A."/>
            <person name="Spackman E."/>
            <person name="Goraichik I."/>
            <person name="Dimitrov K.M."/>
            <person name="Suarez D.L."/>
            <person name="Swayne D.E."/>
        </authorList>
    </citation>
    <scope>NUCLEOTIDE SEQUENCE [LARGE SCALE GENOMIC DNA]</scope>
    <source>
        <strain evidence="2 3">ToBE</strain>
    </source>
</reference>
<accession>A0A1W1W023</accession>
<dbReference type="Gene3D" id="3.30.460.10">
    <property type="entry name" value="Beta Polymerase, domain 2"/>
    <property type="match status" value="1"/>
</dbReference>
<feature type="domain" description="Polymerase beta nucleotidyltransferase" evidence="1">
    <location>
        <begin position="7"/>
        <end position="71"/>
    </location>
</feature>
<protein>
    <recommendedName>
        <fullName evidence="1">Polymerase beta nucleotidyltransferase domain-containing protein</fullName>
    </recommendedName>
</protein>
<dbReference type="InterPro" id="IPR043519">
    <property type="entry name" value="NT_sf"/>
</dbReference>
<dbReference type="OrthoDB" id="360741at2"/>
<dbReference type="Pfam" id="PF18765">
    <property type="entry name" value="Polbeta"/>
    <property type="match status" value="1"/>
</dbReference>
<dbReference type="EMBL" id="LT838272">
    <property type="protein sequence ID" value="SMB98955.1"/>
    <property type="molecule type" value="Genomic_DNA"/>
</dbReference>
<evidence type="ECO:0000259" key="1">
    <source>
        <dbReference type="Pfam" id="PF18765"/>
    </source>
</evidence>
<proteinExistence type="predicted"/>
<evidence type="ECO:0000313" key="3">
    <source>
        <dbReference type="Proteomes" id="UP000192569"/>
    </source>
</evidence>
<dbReference type="STRING" id="698762.SAMN00808754_2648"/>
<dbReference type="PANTHER" id="PTHR43852:SF3">
    <property type="entry name" value="NUCLEOTIDYLTRANSFERASE"/>
    <property type="match status" value="1"/>
</dbReference>
<gene>
    <name evidence="2" type="ORF">SAMN00808754_2648</name>
</gene>
<dbReference type="InterPro" id="IPR052930">
    <property type="entry name" value="TA_antitoxin_MntA"/>
</dbReference>
<sequence length="101" mass="11610">MEELPIHDIDIAIYFDNSLSLEEQLDLSLTLAAELSHKLQLPVDVHALNKASIAFCYEVTKGIVVVSKDEEARLTFVENTWERYFDFEPLIKESLLDMLKP</sequence>
<keyword evidence="3" id="KW-1185">Reference proteome</keyword>
<organism evidence="2 3">
    <name type="scientific">Thermanaeromonas toyohensis ToBE</name>
    <dbReference type="NCBI Taxonomy" id="698762"/>
    <lineage>
        <taxon>Bacteria</taxon>
        <taxon>Bacillati</taxon>
        <taxon>Bacillota</taxon>
        <taxon>Clostridia</taxon>
        <taxon>Neomoorellales</taxon>
        <taxon>Neomoorellaceae</taxon>
        <taxon>Thermanaeromonas</taxon>
    </lineage>
</organism>